<dbReference type="EMBL" id="JH597773">
    <property type="protein sequence ID" value="EHQ08163.1"/>
    <property type="molecule type" value="Genomic_DNA"/>
</dbReference>
<evidence type="ECO:0000313" key="1">
    <source>
        <dbReference type="EMBL" id="EHQ08163.1"/>
    </source>
</evidence>
<name>H2CJK2_9LEPT</name>
<gene>
    <name evidence="1" type="ORF">Lepil_3505</name>
</gene>
<dbReference type="STRING" id="183.GCA_002009735_01271"/>
<sequence length="87" mass="9273">MSDLNSDFSSAFIATISERSSPISTCSFETSVCRVFSKESADTFITSSFCKVKGEARKSMNFGAAGGGHFVGQMDQVRHAVPLPEGV</sequence>
<protein>
    <submittedName>
        <fullName evidence="1">Uncharacterized protein</fullName>
    </submittedName>
</protein>
<evidence type="ECO:0000313" key="2">
    <source>
        <dbReference type="Proteomes" id="UP000005737"/>
    </source>
</evidence>
<reference evidence="1 2" key="1">
    <citation type="submission" date="2011-10" db="EMBL/GenBank/DDBJ databases">
        <title>The Improved High-Quality Draft genome of Leptonema illini DSM 21528.</title>
        <authorList>
            <consortium name="US DOE Joint Genome Institute (JGI-PGF)"/>
            <person name="Lucas S."/>
            <person name="Copeland A."/>
            <person name="Lapidus A."/>
            <person name="Glavina del Rio T."/>
            <person name="Dalin E."/>
            <person name="Tice H."/>
            <person name="Bruce D."/>
            <person name="Goodwin L."/>
            <person name="Pitluck S."/>
            <person name="Peters L."/>
            <person name="Mikhailova N."/>
            <person name="Held B."/>
            <person name="Kyrpides N."/>
            <person name="Mavromatis K."/>
            <person name="Ivanova N."/>
            <person name="Markowitz V."/>
            <person name="Cheng J.-F."/>
            <person name="Hugenholtz P."/>
            <person name="Woyke T."/>
            <person name="Wu D."/>
            <person name="Gronow S."/>
            <person name="Wellnitz S."/>
            <person name="Brambilla E.-M."/>
            <person name="Klenk H.-P."/>
            <person name="Eisen J.A."/>
        </authorList>
    </citation>
    <scope>NUCLEOTIDE SEQUENCE [LARGE SCALE GENOMIC DNA]</scope>
    <source>
        <strain evidence="1 2">DSM 21528</strain>
    </source>
</reference>
<accession>H2CJK2</accession>
<dbReference type="AlphaFoldDB" id="H2CJK2"/>
<dbReference type="Proteomes" id="UP000005737">
    <property type="component" value="Unassembled WGS sequence"/>
</dbReference>
<organism evidence="1 2">
    <name type="scientific">Leptonema illini DSM 21528</name>
    <dbReference type="NCBI Taxonomy" id="929563"/>
    <lineage>
        <taxon>Bacteria</taxon>
        <taxon>Pseudomonadati</taxon>
        <taxon>Spirochaetota</taxon>
        <taxon>Spirochaetia</taxon>
        <taxon>Leptospirales</taxon>
        <taxon>Leptospiraceae</taxon>
        <taxon>Leptonema</taxon>
    </lineage>
</organism>
<keyword evidence="2" id="KW-1185">Reference proteome</keyword>
<dbReference type="HOGENOM" id="CLU_2479576_0_0_12"/>
<proteinExistence type="predicted"/>